<dbReference type="InterPro" id="IPR024163">
    <property type="entry name" value="Aerotolerance_reg_N"/>
</dbReference>
<dbReference type="Pfam" id="PF13519">
    <property type="entry name" value="VWA_2"/>
    <property type="match status" value="1"/>
</dbReference>
<dbReference type="RefSeq" id="WP_122921478.1">
    <property type="nucleotide sequence ID" value="NZ_RHHQ01000028.1"/>
</dbReference>
<dbReference type="SUPFAM" id="SSF53300">
    <property type="entry name" value="vWA-like"/>
    <property type="match status" value="1"/>
</dbReference>
<feature type="transmembrane region" description="Helical" evidence="1">
    <location>
        <begin position="6"/>
        <end position="24"/>
    </location>
</feature>
<dbReference type="Proteomes" id="UP000271031">
    <property type="component" value="Unassembled WGS sequence"/>
</dbReference>
<keyword evidence="1" id="KW-0472">Membrane</keyword>
<evidence type="ECO:0000256" key="1">
    <source>
        <dbReference type="SAM" id="Phobius"/>
    </source>
</evidence>
<feature type="transmembrane region" description="Helical" evidence="1">
    <location>
        <begin position="59"/>
        <end position="80"/>
    </location>
</feature>
<keyword evidence="1" id="KW-1133">Transmembrane helix</keyword>
<reference evidence="4 5" key="1">
    <citation type="submission" date="2018-10" db="EMBL/GenBank/DDBJ databases">
        <title>Phylogenomics of Brevibacillus.</title>
        <authorList>
            <person name="Dunlap C."/>
        </authorList>
    </citation>
    <scope>NUCLEOTIDE SEQUENCE [LARGE SCALE GENOMIC DNA]</scope>
    <source>
        <strain evidence="4 5">JCM 15716</strain>
    </source>
</reference>
<name>A0A3M8CVI6_9BACL</name>
<dbReference type="InterPro" id="IPR002035">
    <property type="entry name" value="VWF_A"/>
</dbReference>
<dbReference type="OrthoDB" id="9780136at2"/>
<organism evidence="4 5">
    <name type="scientific">Brevibacillus fluminis</name>
    <dbReference type="NCBI Taxonomy" id="511487"/>
    <lineage>
        <taxon>Bacteria</taxon>
        <taxon>Bacillati</taxon>
        <taxon>Bacillota</taxon>
        <taxon>Bacilli</taxon>
        <taxon>Bacillales</taxon>
        <taxon>Paenibacillaceae</taxon>
        <taxon>Brevibacillus</taxon>
    </lineage>
</organism>
<sequence length="619" mass="66501">MQWMALGNLGFLAIIPVILALYLLKRKYEDQEVSSTLLWQKTLQNWEVTRPWQKLRRSLLLFLQLLAALLLVLALIRPAIPAEGAVNDHTVLVIDVSASMLTREGDATRIELAKAGARKLIENMGAKQTVTLMAAGREPQVLLSKSSDKSALLSKLDSLTATLGTSDLRAALSLSQAIAATEAGSGIIWYGDGGAERIAGMDAGTAGSSFRFVQVGRTDENSAIGAFVTQPGEQGTDGLLRIDNYGNKAKTGKATIYDGEGKLVETSDFSVESNDSRSLQFHSLPPGPAYRAVINVDGDGLTQDNEAWSVPFAAQKARAVLVSPEGNRFLSQVLKTGALLSVETMDKQPTKADGAADLWIFDRVVPDVLPPGNVMLIGPQRKTAWLPVIGERELTYEVQAATDESLLKYVDWKDVHVAQATALGEMPGMHSLVKSGEIDLVRSGTINNQRAVIVSFDLHDSDFPLRPAFPIFMQNALSWLLPKQSSPITGVQPGEAVTIPLTPGASSRTLVLPDGSAEKVAAVGSSWLLQVPHQAGLYRLEEEVGGAKQARYFSVRPALAESDITPRTMSVASASSGEQKGEAAQSAATTAGSRELATWLAALALLVVFAEWRVYQRGY</sequence>
<accession>A0A3M8CVI6</accession>
<gene>
    <name evidence="4" type="ORF">EDM56_29375</name>
</gene>
<proteinExistence type="predicted"/>
<evidence type="ECO:0000313" key="5">
    <source>
        <dbReference type="Proteomes" id="UP000271031"/>
    </source>
</evidence>
<dbReference type="PANTHER" id="PTHR37464:SF1">
    <property type="entry name" value="BLL2463 PROTEIN"/>
    <property type="match status" value="1"/>
</dbReference>
<feature type="domain" description="VWFA" evidence="3">
    <location>
        <begin position="90"/>
        <end position="193"/>
    </location>
</feature>
<evidence type="ECO:0000313" key="4">
    <source>
        <dbReference type="EMBL" id="RNB79628.1"/>
    </source>
</evidence>
<evidence type="ECO:0000259" key="3">
    <source>
        <dbReference type="Pfam" id="PF13519"/>
    </source>
</evidence>
<comment type="caution">
    <text evidence="4">The sequence shown here is derived from an EMBL/GenBank/DDBJ whole genome shotgun (WGS) entry which is preliminary data.</text>
</comment>
<protein>
    <submittedName>
        <fullName evidence="4">VWA domain-containing protein</fullName>
    </submittedName>
</protein>
<dbReference type="Pfam" id="PF07584">
    <property type="entry name" value="BatA"/>
    <property type="match status" value="1"/>
</dbReference>
<dbReference type="Gene3D" id="3.40.50.410">
    <property type="entry name" value="von Willebrand factor, type A domain"/>
    <property type="match status" value="1"/>
</dbReference>
<dbReference type="PANTHER" id="PTHR37464">
    <property type="entry name" value="BLL2463 PROTEIN"/>
    <property type="match status" value="1"/>
</dbReference>
<dbReference type="AlphaFoldDB" id="A0A3M8CVI6"/>
<keyword evidence="5" id="KW-1185">Reference proteome</keyword>
<evidence type="ECO:0000259" key="2">
    <source>
        <dbReference type="Pfam" id="PF07584"/>
    </source>
</evidence>
<keyword evidence="1" id="KW-0812">Transmembrane</keyword>
<dbReference type="EMBL" id="RHHQ01000028">
    <property type="protein sequence ID" value="RNB79628.1"/>
    <property type="molecule type" value="Genomic_DNA"/>
</dbReference>
<dbReference type="InterPro" id="IPR036465">
    <property type="entry name" value="vWFA_dom_sf"/>
</dbReference>
<feature type="domain" description="Aerotolerance regulator N-terminal" evidence="2">
    <location>
        <begin position="1"/>
        <end position="78"/>
    </location>
</feature>